<dbReference type="GO" id="GO:0051499">
    <property type="term" value="F:D-aminoacyl-tRNA deacylase activity"/>
    <property type="evidence" value="ECO:0007669"/>
    <property type="project" value="UniProtKB-EC"/>
</dbReference>
<dbReference type="HAMAP" id="MF_00518">
    <property type="entry name" value="Deacylase_Dtd"/>
    <property type="match status" value="1"/>
</dbReference>
<dbReference type="SUPFAM" id="SSF69500">
    <property type="entry name" value="DTD-like"/>
    <property type="match status" value="1"/>
</dbReference>
<dbReference type="InterPro" id="IPR023509">
    <property type="entry name" value="DTD-like_sf"/>
</dbReference>
<dbReference type="NCBIfam" id="TIGR00256">
    <property type="entry name" value="D-aminoacyl-tRNA deacylase"/>
    <property type="match status" value="1"/>
</dbReference>
<keyword evidence="4" id="KW-0963">Cytoplasm</keyword>
<evidence type="ECO:0000256" key="4">
    <source>
        <dbReference type="HAMAP-Rule" id="MF_00518"/>
    </source>
</evidence>
<dbReference type="EC" id="3.1.1.96" evidence="4"/>
<dbReference type="InterPro" id="IPR003732">
    <property type="entry name" value="Daa-tRNA_deacyls_DTD"/>
</dbReference>
<evidence type="ECO:0000256" key="1">
    <source>
        <dbReference type="ARBA" id="ARBA00009673"/>
    </source>
</evidence>
<dbReference type="Gene3D" id="3.50.80.10">
    <property type="entry name" value="D-tyrosyl-tRNA(Tyr) deacylase"/>
    <property type="match status" value="1"/>
</dbReference>
<gene>
    <name evidence="4 5" type="primary">dtd</name>
    <name evidence="5" type="ORF">ACJDUH_07135</name>
</gene>
<comment type="subunit">
    <text evidence="4">Homodimer.</text>
</comment>
<evidence type="ECO:0000313" key="6">
    <source>
        <dbReference type="Proteomes" id="UP001623661"/>
    </source>
</evidence>
<dbReference type="EC" id="3.1.1.-" evidence="4"/>
<evidence type="ECO:0000313" key="5">
    <source>
        <dbReference type="EMBL" id="MFL0267872.1"/>
    </source>
</evidence>
<evidence type="ECO:0000256" key="2">
    <source>
        <dbReference type="ARBA" id="ARBA00022555"/>
    </source>
</evidence>
<comment type="domain">
    <text evidence="4">A Gly-cisPro motif from one monomer fits into the active site of the other monomer to allow specific chiral rejection of L-amino acids.</text>
</comment>
<organism evidence="5 6">
    <name type="scientific">Candidatus Clostridium radicumherbarum</name>
    <dbReference type="NCBI Taxonomy" id="3381662"/>
    <lineage>
        <taxon>Bacteria</taxon>
        <taxon>Bacillati</taxon>
        <taxon>Bacillota</taxon>
        <taxon>Clostridia</taxon>
        <taxon>Eubacteriales</taxon>
        <taxon>Clostridiaceae</taxon>
        <taxon>Clostridium</taxon>
    </lineage>
</organism>
<keyword evidence="3 4" id="KW-0378">Hydrolase</keyword>
<reference evidence="5 6" key="1">
    <citation type="submission" date="2024-11" db="EMBL/GenBank/DDBJ databases">
        <authorList>
            <person name="Heng Y.C."/>
            <person name="Lim A.C.H."/>
            <person name="Lee J.K.Y."/>
            <person name="Kittelmann S."/>
        </authorList>
    </citation>
    <scope>NUCLEOTIDE SEQUENCE [LARGE SCALE GENOMIC DNA]</scope>
    <source>
        <strain evidence="5 6">WILCCON 0202</strain>
    </source>
</reference>
<comment type="similarity">
    <text evidence="1 4">Belongs to the DTD family.</text>
</comment>
<keyword evidence="2 4" id="KW-0820">tRNA-binding</keyword>
<comment type="catalytic activity">
    <reaction evidence="4">
        <text>glycyl-tRNA(Ala) + H2O = tRNA(Ala) + glycine + H(+)</text>
        <dbReference type="Rhea" id="RHEA:53744"/>
        <dbReference type="Rhea" id="RHEA-COMP:9657"/>
        <dbReference type="Rhea" id="RHEA-COMP:13640"/>
        <dbReference type="ChEBI" id="CHEBI:15377"/>
        <dbReference type="ChEBI" id="CHEBI:15378"/>
        <dbReference type="ChEBI" id="CHEBI:57305"/>
        <dbReference type="ChEBI" id="CHEBI:78442"/>
        <dbReference type="ChEBI" id="CHEBI:78522"/>
    </reaction>
</comment>
<protein>
    <recommendedName>
        <fullName evidence="4">D-aminoacyl-tRNA deacylase</fullName>
        <shortName evidence="4">DTD</shortName>
        <ecNumber evidence="4">3.1.1.96</ecNumber>
    </recommendedName>
    <alternativeName>
        <fullName evidence="4">Gly-tRNA(Ala) deacylase</fullName>
        <ecNumber evidence="4">3.1.1.-</ecNumber>
    </alternativeName>
</protein>
<accession>A0ABW8TUX3</accession>
<comment type="function">
    <text evidence="4">An aminoacyl-tRNA editing enzyme that deacylates mischarged D-aminoacyl-tRNAs. Also deacylates mischarged glycyl-tRNA(Ala), protecting cells against glycine mischarging by AlaRS. Acts via tRNA-based rather than protein-based catalysis; rejects L-amino acids rather than detecting D-amino acids in the active site. By recycling D-aminoacyl-tRNA to D-amino acids and free tRNA molecules, this enzyme counteracts the toxicity associated with the formation of D-aminoacyl-tRNA entities in vivo and helps enforce protein L-homochirality.</text>
</comment>
<keyword evidence="6" id="KW-1185">Reference proteome</keyword>
<comment type="subcellular location">
    <subcellularLocation>
        <location evidence="4">Cytoplasm</location>
    </subcellularLocation>
</comment>
<dbReference type="PANTHER" id="PTHR10472:SF5">
    <property type="entry name" value="D-AMINOACYL-TRNA DEACYLASE 1"/>
    <property type="match status" value="1"/>
</dbReference>
<dbReference type="EMBL" id="JBJHZY010000001">
    <property type="protein sequence ID" value="MFL0267872.1"/>
    <property type="molecule type" value="Genomic_DNA"/>
</dbReference>
<proteinExistence type="inferred from homology"/>
<dbReference type="Pfam" id="PF02580">
    <property type="entry name" value="Tyr_Deacylase"/>
    <property type="match status" value="1"/>
</dbReference>
<dbReference type="PANTHER" id="PTHR10472">
    <property type="entry name" value="D-TYROSYL-TRNA TYR DEACYLASE"/>
    <property type="match status" value="1"/>
</dbReference>
<comment type="caution">
    <text evidence="5">The sequence shown here is derived from an EMBL/GenBank/DDBJ whole genome shotgun (WGS) entry which is preliminary data.</text>
</comment>
<sequence length="149" mass="16591">MRAVVQRVKSSSVSVDNKIIGKIGKGLNLLLGISKDDTYEDAIYIRDKVLNLRIFEDEEGKLNKSLLEVKGELLVISQFTLYGDCRKGRRPSFIEALSGEKAEELYKEFVKLCSEVLGNIETGSFGADMLVSIENDGPVTILIDSKKQF</sequence>
<keyword evidence="4" id="KW-0694">RNA-binding</keyword>
<feature type="short sequence motif" description="Gly-cisPro motif, important for rejection of L-amino acids" evidence="4">
    <location>
        <begin position="137"/>
        <end position="138"/>
    </location>
</feature>
<comment type="catalytic activity">
    <reaction evidence="4">
        <text>a D-aminoacyl-tRNA + H2O = a tRNA + a D-alpha-amino acid + H(+)</text>
        <dbReference type="Rhea" id="RHEA:13953"/>
        <dbReference type="Rhea" id="RHEA-COMP:10123"/>
        <dbReference type="Rhea" id="RHEA-COMP:10124"/>
        <dbReference type="ChEBI" id="CHEBI:15377"/>
        <dbReference type="ChEBI" id="CHEBI:15378"/>
        <dbReference type="ChEBI" id="CHEBI:59871"/>
        <dbReference type="ChEBI" id="CHEBI:78442"/>
        <dbReference type="ChEBI" id="CHEBI:79333"/>
        <dbReference type="EC" id="3.1.1.96"/>
    </reaction>
</comment>
<dbReference type="CDD" id="cd00563">
    <property type="entry name" value="Dtyr_deacylase"/>
    <property type="match status" value="1"/>
</dbReference>
<evidence type="ECO:0000256" key="3">
    <source>
        <dbReference type="ARBA" id="ARBA00022801"/>
    </source>
</evidence>
<dbReference type="Proteomes" id="UP001623661">
    <property type="component" value="Unassembled WGS sequence"/>
</dbReference>
<dbReference type="RefSeq" id="WP_406764460.1">
    <property type="nucleotide sequence ID" value="NZ_JBJHZY010000001.1"/>
</dbReference>
<name>A0ABW8TUX3_9CLOT</name>